<name>A0A438BPX5_VITVI</name>
<comment type="caution">
    <text evidence="2">The sequence shown here is derived from an EMBL/GenBank/DDBJ whole genome shotgun (WGS) entry which is preliminary data.</text>
</comment>
<protein>
    <submittedName>
        <fullName evidence="2">Uncharacterized protein</fullName>
    </submittedName>
</protein>
<reference evidence="2 3" key="1">
    <citation type="journal article" date="2018" name="PLoS Genet.">
        <title>Population sequencing reveals clonal diversity and ancestral inbreeding in the grapevine cultivar Chardonnay.</title>
        <authorList>
            <person name="Roach M.J."/>
            <person name="Johnson D.L."/>
            <person name="Bohlmann J."/>
            <person name="van Vuuren H.J."/>
            <person name="Jones S.J."/>
            <person name="Pretorius I.S."/>
            <person name="Schmidt S.A."/>
            <person name="Borneman A.R."/>
        </authorList>
    </citation>
    <scope>NUCLEOTIDE SEQUENCE [LARGE SCALE GENOMIC DNA]</scope>
    <source>
        <strain evidence="3">cv. Chardonnay</strain>
        <tissue evidence="2">Leaf</tissue>
    </source>
</reference>
<dbReference type="AlphaFoldDB" id="A0A438BPX5"/>
<feature type="region of interest" description="Disordered" evidence="1">
    <location>
        <begin position="39"/>
        <end position="75"/>
    </location>
</feature>
<dbReference type="Proteomes" id="UP000288805">
    <property type="component" value="Unassembled WGS sequence"/>
</dbReference>
<proteinExistence type="predicted"/>
<evidence type="ECO:0000313" key="2">
    <source>
        <dbReference type="EMBL" id="RVW13015.1"/>
    </source>
</evidence>
<sequence length="162" mass="18291">MHPHIYLILPLSADTIRGEHLPRLWPLLRFHLGVLLQRKPKTSEPGESSRAPQDSQSQPPPTRRPIASSPIEGNSDCQSRAFMSRHILTTLFCDSSLSCRIHTTYLRSTILQIAEAFHIPYAPADPLHLDWAPLSEWDMVCILSRGTSSEDHYEEELPLGCS</sequence>
<gene>
    <name evidence="2" type="ORF">CK203_103626</name>
</gene>
<dbReference type="EMBL" id="QGNW01002669">
    <property type="protein sequence ID" value="RVW13015.1"/>
    <property type="molecule type" value="Genomic_DNA"/>
</dbReference>
<accession>A0A438BPX5</accession>
<evidence type="ECO:0000313" key="3">
    <source>
        <dbReference type="Proteomes" id="UP000288805"/>
    </source>
</evidence>
<organism evidence="2 3">
    <name type="scientific">Vitis vinifera</name>
    <name type="common">Grape</name>
    <dbReference type="NCBI Taxonomy" id="29760"/>
    <lineage>
        <taxon>Eukaryota</taxon>
        <taxon>Viridiplantae</taxon>
        <taxon>Streptophyta</taxon>
        <taxon>Embryophyta</taxon>
        <taxon>Tracheophyta</taxon>
        <taxon>Spermatophyta</taxon>
        <taxon>Magnoliopsida</taxon>
        <taxon>eudicotyledons</taxon>
        <taxon>Gunneridae</taxon>
        <taxon>Pentapetalae</taxon>
        <taxon>rosids</taxon>
        <taxon>Vitales</taxon>
        <taxon>Vitaceae</taxon>
        <taxon>Viteae</taxon>
        <taxon>Vitis</taxon>
    </lineage>
</organism>
<evidence type="ECO:0000256" key="1">
    <source>
        <dbReference type="SAM" id="MobiDB-lite"/>
    </source>
</evidence>